<dbReference type="InterPro" id="IPR011990">
    <property type="entry name" value="TPR-like_helical_dom_sf"/>
</dbReference>
<dbReference type="PANTHER" id="PTHR11242">
    <property type="entry name" value="ARYL HYDROCARBON RECEPTOR INTERACTING PROTEIN RELATED"/>
    <property type="match status" value="1"/>
</dbReference>
<proteinExistence type="predicted"/>
<protein>
    <recommendedName>
        <fullName evidence="7">Tetratricopeptide repeat protein</fullName>
    </recommendedName>
</protein>
<dbReference type="PANTHER" id="PTHR11242:SF0">
    <property type="entry name" value="TPR_REGION DOMAIN-CONTAINING PROTEIN"/>
    <property type="match status" value="1"/>
</dbReference>
<dbReference type="InterPro" id="IPR039663">
    <property type="entry name" value="AIP/AIPL1/TTC9"/>
</dbReference>
<organism evidence="5 6">
    <name type="scientific">Effrenium voratum</name>
    <dbReference type="NCBI Taxonomy" id="2562239"/>
    <lineage>
        <taxon>Eukaryota</taxon>
        <taxon>Sar</taxon>
        <taxon>Alveolata</taxon>
        <taxon>Dinophyceae</taxon>
        <taxon>Suessiales</taxon>
        <taxon>Symbiodiniaceae</taxon>
        <taxon>Effrenium</taxon>
    </lineage>
</organism>
<sequence length="227" mass="25478">MADSDTELAKDEESDEALDARPKWELTPRQQLRVAQFRRLKGNAQLREKRPQEAFTFYKNALFMVEFDEDFEEADVALEEVHAERVKCLANLAAAALSALAETGDNPSEDNFAGKAKRYSQRALKLNPADARVWFRRGRAELLLGDPDAALRSFAEANRLSPQDPEVRRCLQEVQATVQSARTAQRQVERTMAKAAVAEAPKAAAKPAAPRLGFSPKDKFLRGQWLH</sequence>
<evidence type="ECO:0000256" key="2">
    <source>
        <dbReference type="ARBA" id="ARBA00022803"/>
    </source>
</evidence>
<evidence type="ECO:0000313" key="5">
    <source>
        <dbReference type="EMBL" id="CAJ1394005.1"/>
    </source>
</evidence>
<feature type="region of interest" description="Disordered" evidence="4">
    <location>
        <begin position="1"/>
        <end position="24"/>
    </location>
</feature>
<dbReference type="PROSITE" id="PS50005">
    <property type="entry name" value="TPR"/>
    <property type="match status" value="1"/>
</dbReference>
<dbReference type="Proteomes" id="UP001178507">
    <property type="component" value="Unassembled WGS sequence"/>
</dbReference>
<name>A0AA36IW64_9DINO</name>
<dbReference type="SUPFAM" id="SSF48452">
    <property type="entry name" value="TPR-like"/>
    <property type="match status" value="1"/>
</dbReference>
<gene>
    <name evidence="5" type="ORF">EVOR1521_LOCUS18750</name>
</gene>
<keyword evidence="6" id="KW-1185">Reference proteome</keyword>
<accession>A0AA36IW64</accession>
<feature type="repeat" description="TPR" evidence="3">
    <location>
        <begin position="131"/>
        <end position="164"/>
    </location>
</feature>
<feature type="compositionally biased region" description="Acidic residues" evidence="4">
    <location>
        <begin position="1"/>
        <end position="17"/>
    </location>
</feature>
<feature type="region of interest" description="Disordered" evidence="4">
    <location>
        <begin position="198"/>
        <end position="227"/>
    </location>
</feature>
<dbReference type="InterPro" id="IPR019734">
    <property type="entry name" value="TPR_rpt"/>
</dbReference>
<dbReference type="EMBL" id="CAUJNA010002713">
    <property type="protein sequence ID" value="CAJ1394005.1"/>
    <property type="molecule type" value="Genomic_DNA"/>
</dbReference>
<dbReference type="AlphaFoldDB" id="A0AA36IW64"/>
<keyword evidence="1" id="KW-0677">Repeat</keyword>
<evidence type="ECO:0000256" key="4">
    <source>
        <dbReference type="SAM" id="MobiDB-lite"/>
    </source>
</evidence>
<dbReference type="SMART" id="SM00028">
    <property type="entry name" value="TPR"/>
    <property type="match status" value="2"/>
</dbReference>
<comment type="caution">
    <text evidence="5">The sequence shown here is derived from an EMBL/GenBank/DDBJ whole genome shotgun (WGS) entry which is preliminary data.</text>
</comment>
<keyword evidence="2 3" id="KW-0802">TPR repeat</keyword>
<dbReference type="Gene3D" id="1.25.40.10">
    <property type="entry name" value="Tetratricopeptide repeat domain"/>
    <property type="match status" value="1"/>
</dbReference>
<evidence type="ECO:0000256" key="3">
    <source>
        <dbReference type="PROSITE-ProRule" id="PRU00339"/>
    </source>
</evidence>
<evidence type="ECO:0000313" key="6">
    <source>
        <dbReference type="Proteomes" id="UP001178507"/>
    </source>
</evidence>
<dbReference type="Pfam" id="PF13428">
    <property type="entry name" value="TPR_14"/>
    <property type="match status" value="1"/>
</dbReference>
<feature type="compositionally biased region" description="Low complexity" evidence="4">
    <location>
        <begin position="198"/>
        <end position="210"/>
    </location>
</feature>
<reference evidence="5" key="1">
    <citation type="submission" date="2023-08" db="EMBL/GenBank/DDBJ databases">
        <authorList>
            <person name="Chen Y."/>
            <person name="Shah S."/>
            <person name="Dougan E. K."/>
            <person name="Thang M."/>
            <person name="Chan C."/>
        </authorList>
    </citation>
    <scope>NUCLEOTIDE SEQUENCE</scope>
</reference>
<evidence type="ECO:0008006" key="7">
    <source>
        <dbReference type="Google" id="ProtNLM"/>
    </source>
</evidence>
<evidence type="ECO:0000256" key="1">
    <source>
        <dbReference type="ARBA" id="ARBA00022737"/>
    </source>
</evidence>